<dbReference type="Proteomes" id="UP000078486">
    <property type="component" value="Unassembled WGS sequence"/>
</dbReference>
<dbReference type="GO" id="GO:1902600">
    <property type="term" value="P:proton transmembrane transport"/>
    <property type="evidence" value="ECO:0007669"/>
    <property type="project" value="InterPro"/>
</dbReference>
<organism evidence="9 10">
    <name type="scientific">Termitidicoccus mucosus</name>
    <dbReference type="NCBI Taxonomy" id="1184151"/>
    <lineage>
        <taxon>Bacteria</taxon>
        <taxon>Pseudomonadati</taxon>
        <taxon>Verrucomicrobiota</taxon>
        <taxon>Opitutia</taxon>
        <taxon>Opitutales</taxon>
        <taxon>Opitutaceae</taxon>
        <taxon>Termitidicoccus</taxon>
    </lineage>
</organism>
<dbReference type="Pfam" id="PF00999">
    <property type="entry name" value="Na_H_Exchanger"/>
    <property type="match status" value="1"/>
</dbReference>
<dbReference type="GO" id="GO:0016020">
    <property type="term" value="C:membrane"/>
    <property type="evidence" value="ECO:0007669"/>
    <property type="project" value="UniProtKB-SubCell"/>
</dbReference>
<evidence type="ECO:0000256" key="4">
    <source>
        <dbReference type="ARBA" id="ARBA00022692"/>
    </source>
</evidence>
<comment type="similarity">
    <text evidence="2">Belongs to the monovalent cation:proton antiporter 2 (CPA2) transporter (TC 2.A.37) family.</text>
</comment>
<dbReference type="InterPro" id="IPR006153">
    <property type="entry name" value="Cation/H_exchanger_TM"/>
</dbReference>
<evidence type="ECO:0000256" key="7">
    <source>
        <dbReference type="SAM" id="Phobius"/>
    </source>
</evidence>
<dbReference type="EMBL" id="LRRQ01000137">
    <property type="protein sequence ID" value="OAM88313.1"/>
    <property type="molecule type" value="Genomic_DNA"/>
</dbReference>
<keyword evidence="6 7" id="KW-0472">Membrane</keyword>
<evidence type="ECO:0000256" key="2">
    <source>
        <dbReference type="ARBA" id="ARBA00005551"/>
    </source>
</evidence>
<feature type="transmembrane region" description="Helical" evidence="7">
    <location>
        <begin position="112"/>
        <end position="132"/>
    </location>
</feature>
<dbReference type="Gene3D" id="1.20.1530.20">
    <property type="match status" value="1"/>
</dbReference>
<dbReference type="InterPro" id="IPR038770">
    <property type="entry name" value="Na+/solute_symporter_sf"/>
</dbReference>
<dbReference type="STRING" id="1184151.AW736_19220"/>
<evidence type="ECO:0000259" key="8">
    <source>
        <dbReference type="Pfam" id="PF00999"/>
    </source>
</evidence>
<dbReference type="PANTHER" id="PTHR42751:SF1">
    <property type="entry name" value="CATION_PROTON ANTIPORTER YBAL-RELATED"/>
    <property type="match status" value="1"/>
</dbReference>
<feature type="domain" description="Cation/H+ exchanger transmembrane" evidence="8">
    <location>
        <begin position="15"/>
        <end position="131"/>
    </location>
</feature>
<comment type="caution">
    <text evidence="9">The sequence shown here is derived from an EMBL/GenBank/DDBJ whole genome shotgun (WGS) entry which is preliminary data.</text>
</comment>
<evidence type="ECO:0000256" key="6">
    <source>
        <dbReference type="ARBA" id="ARBA00023136"/>
    </source>
</evidence>
<comment type="subcellular location">
    <subcellularLocation>
        <location evidence="1">Membrane</location>
        <topology evidence="1">Multi-pass membrane protein</topology>
    </subcellularLocation>
</comment>
<feature type="transmembrane region" description="Helical" evidence="7">
    <location>
        <begin position="30"/>
        <end position="48"/>
    </location>
</feature>
<proteinExistence type="inferred from homology"/>
<feature type="transmembrane region" description="Helical" evidence="7">
    <location>
        <begin position="6"/>
        <end position="23"/>
    </location>
</feature>
<keyword evidence="3" id="KW-0813">Transport</keyword>
<keyword evidence="10" id="KW-1185">Reference proteome</keyword>
<protein>
    <recommendedName>
        <fullName evidence="8">Cation/H+ exchanger transmembrane domain-containing protein</fullName>
    </recommendedName>
</protein>
<feature type="transmembrane region" description="Helical" evidence="7">
    <location>
        <begin position="60"/>
        <end position="78"/>
    </location>
</feature>
<accession>A0A178IE70</accession>
<reference evidence="9 10" key="1">
    <citation type="submission" date="2016-01" db="EMBL/GenBank/DDBJ databases">
        <title>High potential of lignocellulose degradation of a new Verrucomicrobia species.</title>
        <authorList>
            <person name="Wang Y."/>
            <person name="Shi Y."/>
            <person name="Qiu Z."/>
            <person name="Liu S."/>
            <person name="Yang H."/>
        </authorList>
    </citation>
    <scope>NUCLEOTIDE SEQUENCE [LARGE SCALE GENOMIC DNA]</scope>
    <source>
        <strain evidence="9 10">TSB47</strain>
    </source>
</reference>
<evidence type="ECO:0000256" key="1">
    <source>
        <dbReference type="ARBA" id="ARBA00004141"/>
    </source>
</evidence>
<dbReference type="AlphaFoldDB" id="A0A178IE70"/>
<gene>
    <name evidence="9" type="ORF">AW736_19220</name>
</gene>
<dbReference type="GO" id="GO:0015297">
    <property type="term" value="F:antiporter activity"/>
    <property type="evidence" value="ECO:0007669"/>
    <property type="project" value="InterPro"/>
</dbReference>
<evidence type="ECO:0000313" key="10">
    <source>
        <dbReference type="Proteomes" id="UP000078486"/>
    </source>
</evidence>
<name>A0A178IE70_9BACT</name>
<evidence type="ECO:0000256" key="3">
    <source>
        <dbReference type="ARBA" id="ARBA00022448"/>
    </source>
</evidence>
<evidence type="ECO:0000313" key="9">
    <source>
        <dbReference type="EMBL" id="OAM88313.1"/>
    </source>
</evidence>
<sequence length="183" mass="19548">MHQLDLILTLAGGFIATLVPGLGTQQRLGLSPIGGYLLAGIVIGPRTPGFVANKEMAERFSEIGVILLMFGVGLQFHCKELLAVRRVAIPGALVQSAVATLLGAVVVHGFDWSWPVGIVFGLTLSVASTAALRIAGADCVFTGEGEVALAMTEFILGQFNATREQIDRERERIREELFDKKTG</sequence>
<keyword evidence="5 7" id="KW-1133">Transmembrane helix</keyword>
<evidence type="ECO:0000256" key="5">
    <source>
        <dbReference type="ARBA" id="ARBA00022989"/>
    </source>
</evidence>
<keyword evidence="4 7" id="KW-0812">Transmembrane</keyword>
<feature type="transmembrane region" description="Helical" evidence="7">
    <location>
        <begin position="87"/>
        <end position="106"/>
    </location>
</feature>
<dbReference type="PANTHER" id="PTHR42751">
    <property type="entry name" value="SODIUM/HYDROGEN EXCHANGER FAMILY/TRKA DOMAIN PROTEIN"/>
    <property type="match status" value="1"/>
</dbReference>